<gene>
    <name evidence="1" type="ORF">CAPTEDRAFT_217447</name>
</gene>
<reference evidence="3" key="1">
    <citation type="submission" date="2012-12" db="EMBL/GenBank/DDBJ databases">
        <authorList>
            <person name="Hellsten U."/>
            <person name="Grimwood J."/>
            <person name="Chapman J.A."/>
            <person name="Shapiro H."/>
            <person name="Aerts A."/>
            <person name="Otillar R.P."/>
            <person name="Terry A.Y."/>
            <person name="Boore J.L."/>
            <person name="Simakov O."/>
            <person name="Marletaz F."/>
            <person name="Cho S.-J."/>
            <person name="Edsinger-Gonzales E."/>
            <person name="Havlak P."/>
            <person name="Kuo D.-H."/>
            <person name="Larsson T."/>
            <person name="Lv J."/>
            <person name="Arendt D."/>
            <person name="Savage R."/>
            <person name="Osoegawa K."/>
            <person name="de Jong P."/>
            <person name="Lindberg D.R."/>
            <person name="Seaver E.C."/>
            <person name="Weisblat D.A."/>
            <person name="Putnam N.H."/>
            <person name="Grigoriev I.V."/>
            <person name="Rokhsar D.S."/>
        </authorList>
    </citation>
    <scope>NUCLEOTIDE SEQUENCE</scope>
    <source>
        <strain evidence="3">I ESC-2004</strain>
    </source>
</reference>
<dbReference type="HOGENOM" id="CLU_1798272_0_0_1"/>
<name>R7UTU1_CAPTE</name>
<sequence>MSGCKRKEVMHSEYRDADVDVNGDENAHITREELKWWQICVQWRCSNENPFAHVYACLAFYCYYIPMLGSCKLCTMKGSLIRLIQCFYDLKLDTMKASSNFLDQTSPKISQRQRCSPVRWEALRIQSVALFTPPGCGQSLDPAW</sequence>
<evidence type="ECO:0000313" key="2">
    <source>
        <dbReference type="EnsemblMetazoa" id="CapteP217447"/>
    </source>
</evidence>
<dbReference type="EnsemblMetazoa" id="CapteT217447">
    <property type="protein sequence ID" value="CapteP217447"/>
    <property type="gene ID" value="CapteG217447"/>
</dbReference>
<protein>
    <submittedName>
        <fullName evidence="1 2">Uncharacterized protein</fullName>
    </submittedName>
</protein>
<organism evidence="1">
    <name type="scientific">Capitella teleta</name>
    <name type="common">Polychaete worm</name>
    <dbReference type="NCBI Taxonomy" id="283909"/>
    <lineage>
        <taxon>Eukaryota</taxon>
        <taxon>Metazoa</taxon>
        <taxon>Spiralia</taxon>
        <taxon>Lophotrochozoa</taxon>
        <taxon>Annelida</taxon>
        <taxon>Polychaeta</taxon>
        <taxon>Sedentaria</taxon>
        <taxon>Scolecida</taxon>
        <taxon>Capitellidae</taxon>
        <taxon>Capitella</taxon>
    </lineage>
</organism>
<evidence type="ECO:0000313" key="3">
    <source>
        <dbReference type="Proteomes" id="UP000014760"/>
    </source>
</evidence>
<dbReference type="Proteomes" id="UP000014760">
    <property type="component" value="Unassembled WGS sequence"/>
</dbReference>
<evidence type="ECO:0000313" key="1">
    <source>
        <dbReference type="EMBL" id="ELU06826.1"/>
    </source>
</evidence>
<accession>R7UTU1</accession>
<keyword evidence="3" id="KW-1185">Reference proteome</keyword>
<reference evidence="2" key="3">
    <citation type="submission" date="2015-06" db="UniProtKB">
        <authorList>
            <consortium name="EnsemblMetazoa"/>
        </authorList>
    </citation>
    <scope>IDENTIFICATION</scope>
</reference>
<proteinExistence type="predicted"/>
<dbReference type="AlphaFoldDB" id="R7UTU1"/>
<dbReference type="EMBL" id="AMQN01022621">
    <property type="status" value="NOT_ANNOTATED_CDS"/>
    <property type="molecule type" value="Genomic_DNA"/>
</dbReference>
<reference evidence="1 3" key="2">
    <citation type="journal article" date="2013" name="Nature">
        <title>Insights into bilaterian evolution from three spiralian genomes.</title>
        <authorList>
            <person name="Simakov O."/>
            <person name="Marletaz F."/>
            <person name="Cho S.J."/>
            <person name="Edsinger-Gonzales E."/>
            <person name="Havlak P."/>
            <person name="Hellsten U."/>
            <person name="Kuo D.H."/>
            <person name="Larsson T."/>
            <person name="Lv J."/>
            <person name="Arendt D."/>
            <person name="Savage R."/>
            <person name="Osoegawa K."/>
            <person name="de Jong P."/>
            <person name="Grimwood J."/>
            <person name="Chapman J.A."/>
            <person name="Shapiro H."/>
            <person name="Aerts A."/>
            <person name="Otillar R.P."/>
            <person name="Terry A.Y."/>
            <person name="Boore J.L."/>
            <person name="Grigoriev I.V."/>
            <person name="Lindberg D.R."/>
            <person name="Seaver E.C."/>
            <person name="Weisblat D.A."/>
            <person name="Putnam N.H."/>
            <person name="Rokhsar D.S."/>
        </authorList>
    </citation>
    <scope>NUCLEOTIDE SEQUENCE</scope>
    <source>
        <strain evidence="1 3">I ESC-2004</strain>
    </source>
</reference>
<dbReference type="EMBL" id="KB300369">
    <property type="protein sequence ID" value="ELU06826.1"/>
    <property type="molecule type" value="Genomic_DNA"/>
</dbReference>